<keyword evidence="3" id="KW-1185">Reference proteome</keyword>
<dbReference type="EMBL" id="CAMXCT020002979">
    <property type="protein sequence ID" value="CAL1155058.1"/>
    <property type="molecule type" value="Genomic_DNA"/>
</dbReference>
<sequence>MANRDRQSRYVLYLNFKRGDFQGTSPDARALNSAERRCRFARLRFREKTLGAAPAVDL</sequence>
<evidence type="ECO:0000313" key="3">
    <source>
        <dbReference type="Proteomes" id="UP001152797"/>
    </source>
</evidence>
<comment type="caution">
    <text evidence="1">The sequence shown here is derived from an EMBL/GenBank/DDBJ whole genome shotgun (WGS) entry which is preliminary data.</text>
</comment>
<dbReference type="AlphaFoldDB" id="A0A9P1D159"/>
<name>A0A9P1D159_9DINO</name>
<dbReference type="EMBL" id="CAMXCT030002979">
    <property type="protein sequence ID" value="CAL4788995.1"/>
    <property type="molecule type" value="Genomic_DNA"/>
</dbReference>
<proteinExistence type="predicted"/>
<accession>A0A9P1D159</accession>
<gene>
    <name evidence="1" type="ORF">C1SCF055_LOCUS27707</name>
</gene>
<evidence type="ECO:0000313" key="2">
    <source>
        <dbReference type="EMBL" id="CAL4788995.1"/>
    </source>
</evidence>
<evidence type="ECO:0000313" key="1">
    <source>
        <dbReference type="EMBL" id="CAI4001683.1"/>
    </source>
</evidence>
<reference evidence="1" key="1">
    <citation type="submission" date="2022-10" db="EMBL/GenBank/DDBJ databases">
        <authorList>
            <person name="Chen Y."/>
            <person name="Dougan E. K."/>
            <person name="Chan C."/>
            <person name="Rhodes N."/>
            <person name="Thang M."/>
        </authorList>
    </citation>
    <scope>NUCLEOTIDE SEQUENCE</scope>
</reference>
<dbReference type="Proteomes" id="UP001152797">
    <property type="component" value="Unassembled WGS sequence"/>
</dbReference>
<dbReference type="EMBL" id="CAMXCT010002979">
    <property type="protein sequence ID" value="CAI4001683.1"/>
    <property type="molecule type" value="Genomic_DNA"/>
</dbReference>
<reference evidence="2 3" key="2">
    <citation type="submission" date="2024-05" db="EMBL/GenBank/DDBJ databases">
        <authorList>
            <person name="Chen Y."/>
            <person name="Shah S."/>
            <person name="Dougan E. K."/>
            <person name="Thang M."/>
            <person name="Chan C."/>
        </authorList>
    </citation>
    <scope>NUCLEOTIDE SEQUENCE [LARGE SCALE GENOMIC DNA]</scope>
</reference>
<protein>
    <submittedName>
        <fullName evidence="1">Uncharacterized protein</fullName>
    </submittedName>
</protein>
<organism evidence="1">
    <name type="scientific">Cladocopium goreaui</name>
    <dbReference type="NCBI Taxonomy" id="2562237"/>
    <lineage>
        <taxon>Eukaryota</taxon>
        <taxon>Sar</taxon>
        <taxon>Alveolata</taxon>
        <taxon>Dinophyceae</taxon>
        <taxon>Suessiales</taxon>
        <taxon>Symbiodiniaceae</taxon>
        <taxon>Cladocopium</taxon>
    </lineage>
</organism>